<dbReference type="KEGG" id="vsp:VS_1171"/>
<accession>B7VMP6</accession>
<dbReference type="HOGENOM" id="CLU_2621127_0_0_6"/>
<dbReference type="STRING" id="575788.VS_1171"/>
<reference evidence="1 2" key="1">
    <citation type="submission" date="2009-02" db="EMBL/GenBank/DDBJ databases">
        <title>Vibrio splendidus str. LGP32 complete genome.</title>
        <authorList>
            <person name="Mazel D."/>
            <person name="Le Roux F."/>
        </authorList>
    </citation>
    <scope>NUCLEOTIDE SEQUENCE [LARGE SCALE GENOMIC DNA]</scope>
    <source>
        <strain evidence="1 2">LGP32</strain>
    </source>
</reference>
<sequence length="78" mass="8859">MLSNLRANQVLRNNLLFNVTTENRIAQFALGFFMVDLILAGPKYKLMPSNLHKDANLNDTFMNYDAKVLILGCSKKIL</sequence>
<name>B7VMP6_VIBA3</name>
<organism evidence="1 2">
    <name type="scientific">Vibrio atlanticus (strain LGP32)</name>
    <name type="common">Vibrio splendidus (strain Mel32)</name>
    <dbReference type="NCBI Taxonomy" id="575788"/>
    <lineage>
        <taxon>Bacteria</taxon>
        <taxon>Pseudomonadati</taxon>
        <taxon>Pseudomonadota</taxon>
        <taxon>Gammaproteobacteria</taxon>
        <taxon>Vibrionales</taxon>
        <taxon>Vibrionaceae</taxon>
        <taxon>Vibrio</taxon>
    </lineage>
</organism>
<evidence type="ECO:0000313" key="2">
    <source>
        <dbReference type="Proteomes" id="UP000009100"/>
    </source>
</evidence>
<gene>
    <name evidence="1" type="ordered locus">VS_1171</name>
</gene>
<evidence type="ECO:0000313" key="1">
    <source>
        <dbReference type="EMBL" id="CAV18297.1"/>
    </source>
</evidence>
<dbReference type="EMBL" id="FM954972">
    <property type="protein sequence ID" value="CAV18297.1"/>
    <property type="molecule type" value="Genomic_DNA"/>
</dbReference>
<dbReference type="Proteomes" id="UP000009100">
    <property type="component" value="Chromosome 1"/>
</dbReference>
<protein>
    <submittedName>
        <fullName evidence="1">Uncharacterized protein</fullName>
    </submittedName>
</protein>
<dbReference type="AlphaFoldDB" id="B7VMP6"/>
<proteinExistence type="predicted"/>